<feature type="domain" description="Receptor ligand binding region" evidence="8">
    <location>
        <begin position="426"/>
        <end position="677"/>
    </location>
</feature>
<proteinExistence type="predicted"/>
<dbReference type="GO" id="GO:0016020">
    <property type="term" value="C:membrane"/>
    <property type="evidence" value="ECO:0007669"/>
    <property type="project" value="UniProtKB-SubCell"/>
</dbReference>
<evidence type="ECO:0000256" key="4">
    <source>
        <dbReference type="ARBA" id="ARBA00023136"/>
    </source>
</evidence>
<gene>
    <name evidence="9" type="ORF">BSTOLATCC_MIC65135</name>
</gene>
<evidence type="ECO:0000256" key="6">
    <source>
        <dbReference type="SAM" id="Phobius"/>
    </source>
</evidence>
<reference evidence="9" key="1">
    <citation type="submission" date="2021-09" db="EMBL/GenBank/DDBJ databases">
        <authorList>
            <consortium name="AG Swart"/>
            <person name="Singh M."/>
            <person name="Singh A."/>
            <person name="Seah K."/>
            <person name="Emmerich C."/>
        </authorList>
    </citation>
    <scope>NUCLEOTIDE SEQUENCE</scope>
    <source>
        <strain evidence="9">ATCC30299</strain>
    </source>
</reference>
<evidence type="ECO:0000259" key="8">
    <source>
        <dbReference type="Pfam" id="PF01094"/>
    </source>
</evidence>
<organism evidence="9 10">
    <name type="scientific">Blepharisma stoltei</name>
    <dbReference type="NCBI Taxonomy" id="1481888"/>
    <lineage>
        <taxon>Eukaryota</taxon>
        <taxon>Sar</taxon>
        <taxon>Alveolata</taxon>
        <taxon>Ciliophora</taxon>
        <taxon>Postciliodesmatophora</taxon>
        <taxon>Heterotrichea</taxon>
        <taxon>Heterotrichida</taxon>
        <taxon>Blepharismidae</taxon>
        <taxon>Blepharisma</taxon>
    </lineage>
</organism>
<sequence length="821" mass="92620">MNAMLVYLWLGVMLPISFADALNLIFFHTGTSSTAAFNFLQQNQALSSHYLYSATNTDELLAFFDFLENPKILIDLVDDRVNHYDLSKLCKKYEAIHLVFENDLNYLTDWTFSGSTSKSNYLEALTILFGYFNWSQGIIFNSNQNTFIKDYLLDFSNSFKNVIIEPNSNINDIVGRIAVPLGSTMYYIFGDEAHSSSIQRALIEKKLVNAGNGIILGKESYFDPIIEGSLIIAEKNQESTTSREIYISTAILEIINLIENLEDPYQIKNTLEKSCFYHFCQNDFLVNFINNSNTIVGNFNNTSISLISKIIFPGNATTPPISTKKTLPISINAGSTNYGQAPSLYVPIYARGSSIAIKLINEGLGILENFQMSLFTYDCGAAIYDPTYGYNCFLKDIDKFGLAAVSSYPSGVVLGTLQTFKLLNTTVPIVSAIASSVALSSISTYPWFSRVQVSNSDFSSQTPHLLKALGWRSLAVLYKNETWGISTYLSFKQGIEEEAGINIIKSAAIPPFLTREQIGNYSYILQEILDTNARLIIVFIYNDLFGLVLEKFYDLGARNGDLIFFSGIAAALTDIGAKNDAYRYKRIEIGCPMISFQMPIWVGGLGEKIYNGLLNDYKTVPIGLSCNYFDSTFLIASSIDFMINRGQDFTDGYKLNHTIRNIKIIGCTGKVAISKGSNDRELDALSIDSNILINNTISPCHIGLGSPYSTQYLTIANPFFYDNKYTTIKPPDLRNQDLKCPFPDSEIKTFYKGRYLVFGICIFMALSTSIITFYIWKILMERKNRRAKRKAWNFIRRLHSRCDHCYWIFPIYRYGPWLKPD</sequence>
<keyword evidence="4 6" id="KW-0472">Membrane</keyword>
<accession>A0AAU9K8B9</accession>
<keyword evidence="2 6" id="KW-0812">Transmembrane</keyword>
<feature type="signal peptide" evidence="7">
    <location>
        <begin position="1"/>
        <end position="19"/>
    </location>
</feature>
<dbReference type="SUPFAM" id="SSF53822">
    <property type="entry name" value="Periplasmic binding protein-like I"/>
    <property type="match status" value="1"/>
</dbReference>
<protein>
    <recommendedName>
        <fullName evidence="8">Receptor ligand binding region domain-containing protein</fullName>
    </recommendedName>
</protein>
<evidence type="ECO:0000256" key="1">
    <source>
        <dbReference type="ARBA" id="ARBA00004370"/>
    </source>
</evidence>
<evidence type="ECO:0000256" key="2">
    <source>
        <dbReference type="ARBA" id="ARBA00022692"/>
    </source>
</evidence>
<evidence type="ECO:0000313" key="10">
    <source>
        <dbReference type="Proteomes" id="UP001162131"/>
    </source>
</evidence>
<feature type="transmembrane region" description="Helical" evidence="6">
    <location>
        <begin position="755"/>
        <end position="776"/>
    </location>
</feature>
<comment type="subcellular location">
    <subcellularLocation>
        <location evidence="1">Membrane</location>
    </subcellularLocation>
</comment>
<name>A0AAU9K8B9_9CILI</name>
<evidence type="ECO:0000256" key="3">
    <source>
        <dbReference type="ARBA" id="ARBA00022989"/>
    </source>
</evidence>
<dbReference type="PANTHER" id="PTHR24060">
    <property type="entry name" value="METABOTROPIC GLUTAMATE RECEPTOR"/>
    <property type="match status" value="1"/>
</dbReference>
<feature type="chain" id="PRO_5043998184" description="Receptor ligand binding region domain-containing protein" evidence="7">
    <location>
        <begin position="20"/>
        <end position="821"/>
    </location>
</feature>
<keyword evidence="7" id="KW-0732">Signal</keyword>
<dbReference type="Proteomes" id="UP001162131">
    <property type="component" value="Unassembled WGS sequence"/>
</dbReference>
<keyword evidence="5" id="KW-0325">Glycoprotein</keyword>
<keyword evidence="10" id="KW-1185">Reference proteome</keyword>
<evidence type="ECO:0000256" key="7">
    <source>
        <dbReference type="SAM" id="SignalP"/>
    </source>
</evidence>
<dbReference type="AlphaFoldDB" id="A0AAU9K8B9"/>
<dbReference type="Gene3D" id="3.40.50.2300">
    <property type="match status" value="2"/>
</dbReference>
<comment type="caution">
    <text evidence="9">The sequence shown here is derived from an EMBL/GenBank/DDBJ whole genome shotgun (WGS) entry which is preliminary data.</text>
</comment>
<evidence type="ECO:0000256" key="5">
    <source>
        <dbReference type="ARBA" id="ARBA00023180"/>
    </source>
</evidence>
<evidence type="ECO:0000313" key="9">
    <source>
        <dbReference type="EMBL" id="CAG9335815.1"/>
    </source>
</evidence>
<dbReference type="InterPro" id="IPR050726">
    <property type="entry name" value="mGluR"/>
</dbReference>
<dbReference type="InterPro" id="IPR001828">
    <property type="entry name" value="ANF_lig-bd_rcpt"/>
</dbReference>
<dbReference type="InterPro" id="IPR028082">
    <property type="entry name" value="Peripla_BP_I"/>
</dbReference>
<dbReference type="Pfam" id="PF01094">
    <property type="entry name" value="ANF_receptor"/>
    <property type="match status" value="1"/>
</dbReference>
<keyword evidence="3 6" id="KW-1133">Transmembrane helix</keyword>
<dbReference type="EMBL" id="CAJZBQ010000063">
    <property type="protein sequence ID" value="CAG9335815.1"/>
    <property type="molecule type" value="Genomic_DNA"/>
</dbReference>